<organism evidence="1 2">
    <name type="scientific">Brachybacterium sacelli</name>
    <dbReference type="NCBI Taxonomy" id="173364"/>
    <lineage>
        <taxon>Bacteria</taxon>
        <taxon>Bacillati</taxon>
        <taxon>Actinomycetota</taxon>
        <taxon>Actinomycetes</taxon>
        <taxon>Micrococcales</taxon>
        <taxon>Dermabacteraceae</taxon>
        <taxon>Brachybacterium</taxon>
    </lineage>
</organism>
<accession>A0ABS4X3M0</accession>
<keyword evidence="2" id="KW-1185">Reference proteome</keyword>
<evidence type="ECO:0000313" key="1">
    <source>
        <dbReference type="EMBL" id="MBP2383050.1"/>
    </source>
</evidence>
<comment type="caution">
    <text evidence="1">The sequence shown here is derived from an EMBL/GenBank/DDBJ whole genome shotgun (WGS) entry which is preliminary data.</text>
</comment>
<proteinExistence type="predicted"/>
<name>A0ABS4X3M0_9MICO</name>
<sequence>MEHAKLVQVITSIIENRQDPESSRRPEDYDIDAIAREAHEQTVRAGADELDPEAYWRIVQKHAR</sequence>
<dbReference type="Proteomes" id="UP001519290">
    <property type="component" value="Unassembled WGS sequence"/>
</dbReference>
<evidence type="ECO:0000313" key="2">
    <source>
        <dbReference type="Proteomes" id="UP001519290"/>
    </source>
</evidence>
<reference evidence="1 2" key="1">
    <citation type="submission" date="2021-03" db="EMBL/GenBank/DDBJ databases">
        <title>Sequencing the genomes of 1000 actinobacteria strains.</title>
        <authorList>
            <person name="Klenk H.-P."/>
        </authorList>
    </citation>
    <scope>NUCLEOTIDE SEQUENCE [LARGE SCALE GENOMIC DNA]</scope>
    <source>
        <strain evidence="1 2">DSM 14566</strain>
    </source>
</reference>
<gene>
    <name evidence="1" type="ORF">JOF43_003039</name>
</gene>
<protein>
    <submittedName>
        <fullName evidence="1">Uncharacterized protein</fullName>
    </submittedName>
</protein>
<dbReference type="EMBL" id="JAGIOD010000002">
    <property type="protein sequence ID" value="MBP2383050.1"/>
    <property type="molecule type" value="Genomic_DNA"/>
</dbReference>
<dbReference type="RefSeq" id="WP_209903610.1">
    <property type="nucleotide sequence ID" value="NZ_BAAAJW010000005.1"/>
</dbReference>